<proteinExistence type="predicted"/>
<protein>
    <submittedName>
        <fullName evidence="3">Site-specific DNA-methyltransferase (Adenine-specific)</fullName>
        <ecNumber evidence="3">2.1.1.72</ecNumber>
    </submittedName>
</protein>
<dbReference type="InterPro" id="IPR003356">
    <property type="entry name" value="DNA_methylase_A-5"/>
</dbReference>
<dbReference type="AlphaFoldDB" id="A0A841PXE9"/>
<reference evidence="3 4" key="1">
    <citation type="submission" date="2020-08" db="EMBL/GenBank/DDBJ databases">
        <title>Genomic Encyclopedia of Type Strains, Phase IV (KMG-IV): sequencing the most valuable type-strain genomes for metagenomic binning, comparative biology and taxonomic classification.</title>
        <authorList>
            <person name="Goeker M."/>
        </authorList>
    </citation>
    <scope>NUCLEOTIDE SEQUENCE [LARGE SCALE GENOMIC DNA]</scope>
    <source>
        <strain evidence="3 4">DSM 19612</strain>
    </source>
</reference>
<dbReference type="RefSeq" id="WP_174494339.1">
    <property type="nucleotide sequence ID" value="NZ_CADDWK010000001.1"/>
</dbReference>
<dbReference type="Pfam" id="PF02384">
    <property type="entry name" value="N6_Mtase"/>
    <property type="match status" value="1"/>
</dbReference>
<keyword evidence="4" id="KW-1185">Reference proteome</keyword>
<dbReference type="PRINTS" id="PR00507">
    <property type="entry name" value="N12N6MTFRASE"/>
</dbReference>
<feature type="domain" description="YtxK-like N-terminal helical" evidence="2">
    <location>
        <begin position="7"/>
        <end position="85"/>
    </location>
</feature>
<dbReference type="Gene3D" id="1.10.150.470">
    <property type="match status" value="1"/>
</dbReference>
<keyword evidence="3" id="KW-0808">Transferase</keyword>
<name>A0A841PXE9_9BACI</name>
<dbReference type="Gene3D" id="3.40.50.150">
    <property type="entry name" value="Vaccinia Virus protein VP39"/>
    <property type="match status" value="1"/>
</dbReference>
<dbReference type="GO" id="GO:0009007">
    <property type="term" value="F:site-specific DNA-methyltransferase (adenine-specific) activity"/>
    <property type="evidence" value="ECO:0007669"/>
    <property type="project" value="UniProtKB-EC"/>
</dbReference>
<dbReference type="InterPro" id="IPR052933">
    <property type="entry name" value="DNA_Protect_Modify"/>
</dbReference>
<feature type="domain" description="DNA methylase adenine-specific" evidence="1">
    <location>
        <begin position="90"/>
        <end position="297"/>
    </location>
</feature>
<evidence type="ECO:0000313" key="4">
    <source>
        <dbReference type="Proteomes" id="UP000581688"/>
    </source>
</evidence>
<gene>
    <name evidence="3" type="ORF">HNQ94_000537</name>
</gene>
<accession>A0A841PXE9</accession>
<comment type="caution">
    <text evidence="3">The sequence shown here is derived from an EMBL/GenBank/DDBJ whole genome shotgun (WGS) entry which is preliminary data.</text>
</comment>
<dbReference type="PANTHER" id="PTHR41313:SF1">
    <property type="entry name" value="DNA METHYLASE ADENINE-SPECIFIC DOMAIN-CONTAINING PROTEIN"/>
    <property type="match status" value="1"/>
</dbReference>
<dbReference type="GO" id="GO:0003677">
    <property type="term" value="F:DNA binding"/>
    <property type="evidence" value="ECO:0007669"/>
    <property type="project" value="InterPro"/>
</dbReference>
<evidence type="ECO:0000259" key="1">
    <source>
        <dbReference type="Pfam" id="PF02384"/>
    </source>
</evidence>
<evidence type="ECO:0000259" key="2">
    <source>
        <dbReference type="Pfam" id="PF21106"/>
    </source>
</evidence>
<dbReference type="GO" id="GO:0008170">
    <property type="term" value="F:N-methyltransferase activity"/>
    <property type="evidence" value="ECO:0007669"/>
    <property type="project" value="InterPro"/>
</dbReference>
<dbReference type="SUPFAM" id="SSF53335">
    <property type="entry name" value="S-adenosyl-L-methionine-dependent methyltransferases"/>
    <property type="match status" value="1"/>
</dbReference>
<dbReference type="Pfam" id="PF21106">
    <property type="entry name" value="YtxK_like"/>
    <property type="match status" value="1"/>
</dbReference>
<dbReference type="PIRSF" id="PIRSF026567">
    <property type="entry name" value="Adenine_mtase_bact_prd"/>
    <property type="match status" value="1"/>
</dbReference>
<dbReference type="InterPro" id="IPR048375">
    <property type="entry name" value="YtxK-like_N"/>
</dbReference>
<dbReference type="InterPro" id="IPR016843">
    <property type="entry name" value="S-AdoMet-dep_Ade-MeTrfase_prd"/>
</dbReference>
<dbReference type="EC" id="2.1.1.72" evidence="3"/>
<dbReference type="Proteomes" id="UP000581688">
    <property type="component" value="Unassembled WGS sequence"/>
</dbReference>
<dbReference type="GO" id="GO:0032259">
    <property type="term" value="P:methylation"/>
    <property type="evidence" value="ECO:0007669"/>
    <property type="project" value="UniProtKB-KW"/>
</dbReference>
<dbReference type="EMBL" id="JACHGH010000001">
    <property type="protein sequence ID" value="MBB6452116.1"/>
    <property type="molecule type" value="Genomic_DNA"/>
</dbReference>
<organism evidence="3 4">
    <name type="scientific">Salirhabdus euzebyi</name>
    <dbReference type="NCBI Taxonomy" id="394506"/>
    <lineage>
        <taxon>Bacteria</taxon>
        <taxon>Bacillati</taxon>
        <taxon>Bacillota</taxon>
        <taxon>Bacilli</taxon>
        <taxon>Bacillales</taxon>
        <taxon>Bacillaceae</taxon>
        <taxon>Salirhabdus</taxon>
    </lineage>
</organism>
<evidence type="ECO:0000313" key="3">
    <source>
        <dbReference type="EMBL" id="MBB6452116.1"/>
    </source>
</evidence>
<dbReference type="PANTHER" id="PTHR41313">
    <property type="entry name" value="ADENINE-SPECIFIC METHYLTRANSFERASE"/>
    <property type="match status" value="1"/>
</dbReference>
<sequence length="327" mass="37568">MEQQNIENLFKWFDQMTTLIEYTEDIPYLEGLIEAGELLHVKEVSAEIEKEFKNKLEKQLSKINIESFEREEIRKALQLAILKGMKGATQQNHYITPDAVAIFIGYLVRKFIGDKKNVRIFDPACGTGNLLTGVMNQLPYETHAFGSEVDPSLIQLAYVNANLQQREIEFFHQDSLRHLLLEPVDIVVSDLPVGYYPDDEQAKNFTLHAEEGHSFAHHLFIEQSLNYTLAGGYLFLIVPNFLFDSEQSDKLHSYLQEYAHIQGLLQLPLSMFKSEKNAKSILVLQKKGIKTTPPKKALMAQLPSFKNVQAMDKILNQINIWLKNDRK</sequence>
<dbReference type="InterPro" id="IPR029063">
    <property type="entry name" value="SAM-dependent_MTases_sf"/>
</dbReference>
<keyword evidence="3" id="KW-0489">Methyltransferase</keyword>
<dbReference type="CDD" id="cd02440">
    <property type="entry name" value="AdoMet_MTases"/>
    <property type="match status" value="1"/>
</dbReference>